<accession>A0ABP9EIZ3</accession>
<protein>
    <recommendedName>
        <fullName evidence="3">Lipoprotein</fullName>
    </recommendedName>
</protein>
<dbReference type="PROSITE" id="PS51257">
    <property type="entry name" value="PROKAR_LIPOPROTEIN"/>
    <property type="match status" value="1"/>
</dbReference>
<reference evidence="2" key="1">
    <citation type="journal article" date="2019" name="Int. J. Syst. Evol. Microbiol.">
        <title>The Global Catalogue of Microorganisms (GCM) 10K type strain sequencing project: providing services to taxonomists for standard genome sequencing and annotation.</title>
        <authorList>
            <consortium name="The Broad Institute Genomics Platform"/>
            <consortium name="The Broad Institute Genome Sequencing Center for Infectious Disease"/>
            <person name="Wu L."/>
            <person name="Ma J."/>
        </authorList>
    </citation>
    <scope>NUCLEOTIDE SEQUENCE [LARGE SCALE GENOMIC DNA]</scope>
    <source>
        <strain evidence="2">JCM 18401</strain>
    </source>
</reference>
<organism evidence="1 2">
    <name type="scientific">Ferrimonas pelagia</name>
    <dbReference type="NCBI Taxonomy" id="1177826"/>
    <lineage>
        <taxon>Bacteria</taxon>
        <taxon>Pseudomonadati</taxon>
        <taxon>Pseudomonadota</taxon>
        <taxon>Gammaproteobacteria</taxon>
        <taxon>Alteromonadales</taxon>
        <taxon>Ferrimonadaceae</taxon>
        <taxon>Ferrimonas</taxon>
    </lineage>
</organism>
<dbReference type="Proteomes" id="UP001499988">
    <property type="component" value="Unassembled WGS sequence"/>
</dbReference>
<evidence type="ECO:0000313" key="2">
    <source>
        <dbReference type="Proteomes" id="UP001499988"/>
    </source>
</evidence>
<evidence type="ECO:0008006" key="3">
    <source>
        <dbReference type="Google" id="ProtNLM"/>
    </source>
</evidence>
<proteinExistence type="predicted"/>
<gene>
    <name evidence="1" type="ORF">GCM10023333_11940</name>
</gene>
<dbReference type="RefSeq" id="WP_345334385.1">
    <property type="nucleotide sequence ID" value="NZ_BAABJZ010000016.1"/>
</dbReference>
<keyword evidence="2" id="KW-1185">Reference proteome</keyword>
<dbReference type="EMBL" id="BAABJZ010000016">
    <property type="protein sequence ID" value="GAA4879567.1"/>
    <property type="molecule type" value="Genomic_DNA"/>
</dbReference>
<name>A0ABP9EIZ3_9GAMM</name>
<comment type="caution">
    <text evidence="1">The sequence shown here is derived from an EMBL/GenBank/DDBJ whole genome shotgun (WGS) entry which is preliminary data.</text>
</comment>
<sequence length="93" mass="9826">MRIVVCLAIGLAGLAGCESNNVMKQFALGGSIESVKQQEILDPDAARRNAGKLVDLDGTYGSKVMEGYRESTYEPKEARGEISKFSVSGGAGQ</sequence>
<evidence type="ECO:0000313" key="1">
    <source>
        <dbReference type="EMBL" id="GAA4879567.1"/>
    </source>
</evidence>